<protein>
    <recommendedName>
        <fullName evidence="3">Haemolysin activator HlyB C-terminal domain-containing protein</fullName>
    </recommendedName>
</protein>
<dbReference type="Proteomes" id="UP000584663">
    <property type="component" value="Unassembled WGS sequence"/>
</dbReference>
<dbReference type="EMBL" id="JACHNX010000007">
    <property type="protein sequence ID" value="MBB4609975.1"/>
    <property type="molecule type" value="Genomic_DNA"/>
</dbReference>
<evidence type="ECO:0000313" key="1">
    <source>
        <dbReference type="EMBL" id="MBB4609975.1"/>
    </source>
</evidence>
<organism evidence="1 2">
    <name type="scientific">Sphingomonas yabuuchiae</name>
    <dbReference type="NCBI Taxonomy" id="172044"/>
    <lineage>
        <taxon>Bacteria</taxon>
        <taxon>Pseudomonadati</taxon>
        <taxon>Pseudomonadota</taxon>
        <taxon>Alphaproteobacteria</taxon>
        <taxon>Sphingomonadales</taxon>
        <taxon>Sphingomonadaceae</taxon>
        <taxon>Sphingomonas</taxon>
    </lineage>
</organism>
<keyword evidence="2" id="KW-1185">Reference proteome</keyword>
<sequence length="320" mass="33498">MRFLGGVVGLWTLGRIAFLLPSDPAVVIAVRPVKRTEPRAALTLLRGPVPHQPEIRLARFGITRAPRPTPLIQGPAPPSPIPAAQAPIQDRPVIALAPSVIPLSPRVALPTPPAPPRRWSASLWAVIREGGQTLLPGGQLGGTQGGIRLLRRLDSRGDVAASLRLSAPAEGIGREMAVGVDWRPLRHVPIHLLVEQRLALDAGQDAPAAMVVGGIGPRSVAPGIVLTGYAQAGAVARARIEPFADGAVRASTPLTPALDLGLALWGGAQRDAQRLDIGPTLGIALPVANRRVRLSLDWRQRVAGRAAPDSGPALTLAGDF</sequence>
<dbReference type="RefSeq" id="WP_380865184.1">
    <property type="nucleotide sequence ID" value="NZ_JBHSVJ010000001.1"/>
</dbReference>
<evidence type="ECO:0008006" key="3">
    <source>
        <dbReference type="Google" id="ProtNLM"/>
    </source>
</evidence>
<evidence type="ECO:0000313" key="2">
    <source>
        <dbReference type="Proteomes" id="UP000584663"/>
    </source>
</evidence>
<name>A0ABR6KA34_9SPHN</name>
<gene>
    <name evidence="1" type="ORF">GGQ89_002200</name>
</gene>
<reference evidence="1 2" key="1">
    <citation type="submission" date="2020-08" db="EMBL/GenBank/DDBJ databases">
        <title>Genomic Encyclopedia of Type Strains, Phase IV (KMG-IV): sequencing the most valuable type-strain genomes for metagenomic binning, comparative biology and taxonomic classification.</title>
        <authorList>
            <person name="Goeker M."/>
        </authorList>
    </citation>
    <scope>NUCLEOTIDE SEQUENCE [LARGE SCALE GENOMIC DNA]</scope>
    <source>
        <strain evidence="1 2">DSM 14562</strain>
    </source>
</reference>
<comment type="caution">
    <text evidence="1">The sequence shown here is derived from an EMBL/GenBank/DDBJ whole genome shotgun (WGS) entry which is preliminary data.</text>
</comment>
<proteinExistence type="predicted"/>
<accession>A0ABR6KA34</accession>